<proteinExistence type="predicted"/>
<name>D1YVX9_METPS</name>
<dbReference type="InParanoid" id="D1YVX9"/>
<keyword evidence="2" id="KW-1185">Reference proteome</keyword>
<evidence type="ECO:0000313" key="2">
    <source>
        <dbReference type="Proteomes" id="UP000001882"/>
    </source>
</evidence>
<dbReference type="eggNOG" id="arCOG00762">
    <property type="taxonomic scope" value="Archaea"/>
</dbReference>
<dbReference type="STRING" id="304371.MCP_0529"/>
<reference evidence="1 2" key="2">
    <citation type="journal article" date="2008" name="Int. J. Syst. Evol. Microbiol.">
        <title>Methanocella paludicola gen. nov., sp. nov., a methane-producing archaeon, the first isolate of the lineage 'Rice Cluster I', and proposal of the new archaeal order Methanocellales ord. nov.</title>
        <authorList>
            <person name="Sakai S."/>
            <person name="Imachi H."/>
            <person name="Hanada S."/>
            <person name="Ohashi A."/>
            <person name="Harada H."/>
            <person name="Kamagata Y."/>
        </authorList>
    </citation>
    <scope>NUCLEOTIDE SEQUENCE [LARGE SCALE GENOMIC DNA]</scope>
    <source>
        <strain evidence="2">DSM 17711 / JCM 13418 / NBRC 101707 / SANAE</strain>
    </source>
</reference>
<reference evidence="2" key="3">
    <citation type="journal article" date="2011" name="PLoS ONE">
        <title>Genome sequence of a mesophilic hydrogenotrophic methanogen Methanocella paludicola, the first cultivated representative of the order Methanocellales.</title>
        <authorList>
            <person name="Sakai S."/>
            <person name="Takaki Y."/>
            <person name="Shimamura S."/>
            <person name="Sekine M."/>
            <person name="Tajima T."/>
            <person name="Kosugi H."/>
            <person name="Ichikawa N."/>
            <person name="Tasumi E."/>
            <person name="Hiraki A.T."/>
            <person name="Shimizu A."/>
            <person name="Kato Y."/>
            <person name="Nishiko R."/>
            <person name="Mori K."/>
            <person name="Fujita N."/>
            <person name="Imachi H."/>
            <person name="Takai K."/>
        </authorList>
    </citation>
    <scope>NUCLEOTIDE SEQUENCE [LARGE SCALE GENOMIC DNA]</scope>
    <source>
        <strain evidence="2">DSM 17711 / JCM 13418 / NBRC 101707 / SANAE</strain>
    </source>
</reference>
<dbReference type="EMBL" id="AP011532">
    <property type="protein sequence ID" value="BAI60601.1"/>
    <property type="molecule type" value="Genomic_DNA"/>
</dbReference>
<protein>
    <submittedName>
        <fullName evidence="1">Uncharacterized protein</fullName>
    </submittedName>
</protein>
<evidence type="ECO:0000313" key="1">
    <source>
        <dbReference type="EMBL" id="BAI60601.1"/>
    </source>
</evidence>
<organism evidence="1 2">
    <name type="scientific">Methanocella paludicola (strain DSM 17711 / JCM 13418 / NBRC 101707 / SANAE)</name>
    <dbReference type="NCBI Taxonomy" id="304371"/>
    <lineage>
        <taxon>Archaea</taxon>
        <taxon>Methanobacteriati</taxon>
        <taxon>Methanobacteriota</taxon>
        <taxon>Stenosarchaea group</taxon>
        <taxon>Methanomicrobia</taxon>
        <taxon>Methanocellales</taxon>
        <taxon>Methanocellaceae</taxon>
        <taxon>Methanocella</taxon>
    </lineage>
</organism>
<dbReference type="AlphaFoldDB" id="D1YVX9"/>
<dbReference type="RefSeq" id="WP_012899281.1">
    <property type="nucleotide sequence ID" value="NC_013665.1"/>
</dbReference>
<dbReference type="GeneID" id="8680603"/>
<gene>
    <name evidence="1" type="ordered locus">MCP_0529</name>
</gene>
<accession>D1YVX9</accession>
<sequence length="37" mass="4213">MFRSVKCPKCGEMISEARARVRDGGFIFIPCSGEYDR</sequence>
<dbReference type="KEGG" id="mpd:MCP_0529"/>
<reference evidence="1 2" key="1">
    <citation type="journal article" date="2007" name="Appl. Environ. Microbiol.">
        <title>Isolation of key methanogens for global methane emission from rice paddy fields: a novel isolate affiliated with the clone cluster rice cluster I.</title>
        <authorList>
            <person name="Sakai S."/>
            <person name="Imachi H."/>
            <person name="Sekiguchi Y."/>
            <person name="Ohashi A."/>
            <person name="Harada H."/>
            <person name="Kamagata Y."/>
        </authorList>
    </citation>
    <scope>NUCLEOTIDE SEQUENCE [LARGE SCALE GENOMIC DNA]</scope>
    <source>
        <strain evidence="2">DSM 17711 / JCM 13418 / NBRC 101707 / SANAE</strain>
    </source>
</reference>
<dbReference type="OrthoDB" id="31120at2157"/>
<dbReference type="Proteomes" id="UP000001882">
    <property type="component" value="Chromosome"/>
</dbReference>